<keyword evidence="2" id="KW-1185">Reference proteome</keyword>
<dbReference type="Proteomes" id="UP001302493">
    <property type="component" value="Chromosome"/>
</dbReference>
<gene>
    <name evidence="1" type="ORF">PZA08_13705</name>
</gene>
<sequence length="119" mass="13448">MSGRLLKTREKIMVAVFGERLTGDELLIHQAARPSKKVHYALQLIRLTLVVGFLAALLNIESKVPLIGPWLAQFSWGMYAIWAGCWAVLIFADSYYERRLKALRRSSLEAARTSEQPSS</sequence>
<evidence type="ECO:0000313" key="2">
    <source>
        <dbReference type="Proteomes" id="UP001302493"/>
    </source>
</evidence>
<dbReference type="EMBL" id="CP119180">
    <property type="protein sequence ID" value="WOB78347.1"/>
    <property type="molecule type" value="Genomic_DNA"/>
</dbReference>
<accession>A0ACD4VK85</accession>
<proteinExistence type="predicted"/>
<organism evidence="1 2">
    <name type="scientific">Brevundimonas nasdae</name>
    <dbReference type="NCBI Taxonomy" id="172043"/>
    <lineage>
        <taxon>Bacteria</taxon>
        <taxon>Pseudomonadati</taxon>
        <taxon>Pseudomonadota</taxon>
        <taxon>Alphaproteobacteria</taxon>
        <taxon>Caulobacterales</taxon>
        <taxon>Caulobacteraceae</taxon>
        <taxon>Brevundimonas</taxon>
    </lineage>
</organism>
<evidence type="ECO:0000313" key="1">
    <source>
        <dbReference type="EMBL" id="WOB78347.1"/>
    </source>
</evidence>
<protein>
    <submittedName>
        <fullName evidence="1">Uncharacterized protein</fullName>
    </submittedName>
</protein>
<reference evidence="1" key="1">
    <citation type="submission" date="2023-03" db="EMBL/GenBank/DDBJ databases">
        <title>Genome sequence of Brevundimonas nasdae SJTX8.</title>
        <authorList>
            <person name="Liang R."/>
        </authorList>
    </citation>
    <scope>NUCLEOTIDE SEQUENCE</scope>
    <source>
        <strain evidence="1">X8</strain>
    </source>
</reference>
<name>A0ACD4VK85_9CAUL</name>